<organism evidence="2 3">
    <name type="scientific">Sugiyamaella lignohabitans</name>
    <dbReference type="NCBI Taxonomy" id="796027"/>
    <lineage>
        <taxon>Eukaryota</taxon>
        <taxon>Fungi</taxon>
        <taxon>Dikarya</taxon>
        <taxon>Ascomycota</taxon>
        <taxon>Saccharomycotina</taxon>
        <taxon>Dipodascomycetes</taxon>
        <taxon>Dipodascales</taxon>
        <taxon>Trichomonascaceae</taxon>
        <taxon>Sugiyamaella</taxon>
    </lineage>
</organism>
<evidence type="ECO:0000313" key="2">
    <source>
        <dbReference type="EMBL" id="ANB16007.1"/>
    </source>
</evidence>
<evidence type="ECO:0000313" key="3">
    <source>
        <dbReference type="Proteomes" id="UP000189580"/>
    </source>
</evidence>
<gene>
    <name evidence="2" type="ORF">AWJ20_3657</name>
</gene>
<sequence length="263" mass="29370">MDPSMLVGFLIRDEEDWVNWKSFIRESDCSKIINISANESLMFRRTSLSVGNDDEGDGEFIDVGLEDELEDNDTMVALDDDDDDDVNEYEHEDEGTEESNNDRAPQGSKCDAHKHGEEVDELDEDQFGDAKRQVEVDDDAPVMIDSMTETDKRVDMDLNFNDCIDDIEDPNEYVSALTSHHESTVVSDTEDTGSNDGNRDSSYGTPVLVSGESHHPSCFEDDGPLVKISRNLSYSGPDEEWEEMNSATMANDDLGQALKSSDL</sequence>
<dbReference type="OrthoDB" id="2960936at2759"/>
<dbReference type="AlphaFoldDB" id="A0A170QZB4"/>
<feature type="compositionally biased region" description="Polar residues" evidence="1">
    <location>
        <begin position="194"/>
        <end position="204"/>
    </location>
</feature>
<accession>A0A170QZB4</accession>
<proteinExistence type="predicted"/>
<dbReference type="EMBL" id="CP014503">
    <property type="protein sequence ID" value="ANB16007.1"/>
    <property type="molecule type" value="Genomic_DNA"/>
</dbReference>
<dbReference type="GeneID" id="30035703"/>
<dbReference type="Proteomes" id="UP000189580">
    <property type="component" value="Chromosome b"/>
</dbReference>
<feature type="region of interest" description="Disordered" evidence="1">
    <location>
        <begin position="178"/>
        <end position="223"/>
    </location>
</feature>
<name>A0A170QZB4_9ASCO</name>
<evidence type="ECO:0000256" key="1">
    <source>
        <dbReference type="SAM" id="MobiDB-lite"/>
    </source>
</evidence>
<protein>
    <submittedName>
        <fullName evidence="2">Uncharacterized protein</fullName>
    </submittedName>
</protein>
<reference evidence="2 3" key="1">
    <citation type="submission" date="2016-02" db="EMBL/GenBank/DDBJ databases">
        <title>Complete genome sequence and transcriptome regulation of the pentose utilising yeast Sugiyamaella lignohabitans.</title>
        <authorList>
            <person name="Bellasio M."/>
            <person name="Peymann A."/>
            <person name="Valli M."/>
            <person name="Sipitzky M."/>
            <person name="Graf A."/>
            <person name="Sauer M."/>
            <person name="Marx H."/>
            <person name="Mattanovich D."/>
        </authorList>
    </citation>
    <scope>NUCLEOTIDE SEQUENCE [LARGE SCALE GENOMIC DNA]</scope>
    <source>
        <strain evidence="2 3">CBS 10342</strain>
    </source>
</reference>
<keyword evidence="3" id="KW-1185">Reference proteome</keyword>
<dbReference type="KEGG" id="slb:AWJ20_3657"/>
<feature type="compositionally biased region" description="Acidic residues" evidence="1">
    <location>
        <begin position="76"/>
        <end position="99"/>
    </location>
</feature>
<dbReference type="RefSeq" id="XP_018738484.1">
    <property type="nucleotide sequence ID" value="XM_018880689.1"/>
</dbReference>
<feature type="region of interest" description="Disordered" evidence="1">
    <location>
        <begin position="76"/>
        <end position="121"/>
    </location>
</feature>